<evidence type="ECO:0000256" key="5">
    <source>
        <dbReference type="ARBA" id="ARBA00022723"/>
    </source>
</evidence>
<evidence type="ECO:0000313" key="12">
    <source>
        <dbReference type="EMBL" id="KAG7543715.1"/>
    </source>
</evidence>
<feature type="domain" description="SIAH-type" evidence="11">
    <location>
        <begin position="118"/>
        <end position="176"/>
    </location>
</feature>
<feature type="transmembrane region" description="Helical" evidence="10">
    <location>
        <begin position="12"/>
        <end position="35"/>
    </location>
</feature>
<evidence type="ECO:0000259" key="11">
    <source>
        <dbReference type="PROSITE" id="PS51081"/>
    </source>
</evidence>
<evidence type="ECO:0000256" key="2">
    <source>
        <dbReference type="ARBA" id="ARBA00004906"/>
    </source>
</evidence>
<comment type="catalytic activity">
    <reaction evidence="1">
        <text>S-ubiquitinyl-[E2 ubiquitin-conjugating enzyme]-L-cysteine + [acceptor protein]-L-lysine = [E2 ubiquitin-conjugating enzyme]-L-cysteine + N(6)-ubiquitinyl-[acceptor protein]-L-lysine.</text>
        <dbReference type="EC" id="2.3.2.27"/>
    </reaction>
</comment>
<keyword evidence="7" id="KW-0833">Ubl conjugation pathway</keyword>
<protein>
    <recommendedName>
        <fullName evidence="3">RING-type E3 ubiquitin transferase</fullName>
        <ecNumber evidence="3">2.3.2.27</ecNumber>
    </recommendedName>
</protein>
<dbReference type="Proteomes" id="UP000694240">
    <property type="component" value="Chromosome 12"/>
</dbReference>
<comment type="caution">
    <text evidence="12">The sequence shown here is derived from an EMBL/GenBank/DDBJ whole genome shotgun (WGS) entry which is preliminary data.</text>
</comment>
<dbReference type="AlphaFoldDB" id="A0A8T1YCQ5"/>
<evidence type="ECO:0000256" key="3">
    <source>
        <dbReference type="ARBA" id="ARBA00012483"/>
    </source>
</evidence>
<dbReference type="EMBL" id="JAEFBK010000012">
    <property type="protein sequence ID" value="KAG7543715.1"/>
    <property type="molecule type" value="Genomic_DNA"/>
</dbReference>
<dbReference type="PANTHER" id="PTHR46632:SF24">
    <property type="entry name" value="RING-TYPE E3 UBIQUITIN TRANSFERASE"/>
    <property type="match status" value="1"/>
</dbReference>
<keyword evidence="10" id="KW-0472">Membrane</keyword>
<dbReference type="InterPro" id="IPR044286">
    <property type="entry name" value="SINL_plant"/>
</dbReference>
<name>A0A8T1YCQ5_9BRAS</name>
<organism evidence="12 13">
    <name type="scientific">Arabidopsis thaliana x Arabidopsis arenosa</name>
    <dbReference type="NCBI Taxonomy" id="1240361"/>
    <lineage>
        <taxon>Eukaryota</taxon>
        <taxon>Viridiplantae</taxon>
        <taxon>Streptophyta</taxon>
        <taxon>Embryophyta</taxon>
        <taxon>Tracheophyta</taxon>
        <taxon>Spermatophyta</taxon>
        <taxon>Magnoliopsida</taxon>
        <taxon>eudicotyledons</taxon>
        <taxon>Gunneridae</taxon>
        <taxon>Pentapetalae</taxon>
        <taxon>rosids</taxon>
        <taxon>malvids</taxon>
        <taxon>Brassicales</taxon>
        <taxon>Brassicaceae</taxon>
        <taxon>Camelineae</taxon>
        <taxon>Arabidopsis</taxon>
    </lineage>
</organism>
<evidence type="ECO:0000256" key="8">
    <source>
        <dbReference type="ARBA" id="ARBA00022833"/>
    </source>
</evidence>
<dbReference type="InterPro" id="IPR013010">
    <property type="entry name" value="Znf_SIAH"/>
</dbReference>
<evidence type="ECO:0000313" key="13">
    <source>
        <dbReference type="Proteomes" id="UP000694240"/>
    </source>
</evidence>
<keyword evidence="10" id="KW-0812">Transmembrane</keyword>
<keyword evidence="5" id="KW-0479">Metal-binding</keyword>
<dbReference type="InterPro" id="IPR049548">
    <property type="entry name" value="Sina-like_RING"/>
</dbReference>
<sequence length="220" mass="24693">MLMMDFTDLGSLYMFIIAIGSLLFIALAYVFLIIYRLNLEKDMLRNRKLARASVMLLDQDVLECPICCEPLKIPIYQCINGHLACTPCWKKVKNICPFCQKPAKYEFRCRAMEKVIEAAMVSCPNASYGCKKNVSYTNLSSHEKQCRFAQCSCPMRNCNYTGSSKDLYKHVRANHKNGRQGKFRNSTFTTAVSASTATTTTSTNTTLNSAFTAPTFSTAA</sequence>
<dbReference type="GO" id="GO:0008270">
    <property type="term" value="F:zinc ion binding"/>
    <property type="evidence" value="ECO:0007669"/>
    <property type="project" value="UniProtKB-KW"/>
</dbReference>
<evidence type="ECO:0000256" key="10">
    <source>
        <dbReference type="SAM" id="Phobius"/>
    </source>
</evidence>
<comment type="pathway">
    <text evidence="2">Protein modification; protein ubiquitination.</text>
</comment>
<dbReference type="CDD" id="cd16571">
    <property type="entry name" value="RING-HC_SIAHs"/>
    <property type="match status" value="1"/>
</dbReference>
<gene>
    <name evidence="12" type="ORF">ISN45_Aa07g036010</name>
</gene>
<keyword evidence="6 9" id="KW-0863">Zinc-finger</keyword>
<dbReference type="Pfam" id="PF21362">
    <property type="entry name" value="Sina_RING"/>
    <property type="match status" value="1"/>
</dbReference>
<keyword evidence="10" id="KW-1133">Transmembrane helix</keyword>
<dbReference type="Pfam" id="PF21361">
    <property type="entry name" value="Sina_ZnF"/>
    <property type="match status" value="1"/>
</dbReference>
<dbReference type="GO" id="GO:0061630">
    <property type="term" value="F:ubiquitin protein ligase activity"/>
    <property type="evidence" value="ECO:0007669"/>
    <property type="project" value="UniProtKB-EC"/>
</dbReference>
<dbReference type="EC" id="2.3.2.27" evidence="3"/>
<keyword evidence="8" id="KW-0862">Zinc</keyword>
<dbReference type="PROSITE" id="PS51081">
    <property type="entry name" value="ZF_SIAH"/>
    <property type="match status" value="1"/>
</dbReference>
<proteinExistence type="predicted"/>
<accession>A0A8T1YCQ5</accession>
<evidence type="ECO:0000256" key="6">
    <source>
        <dbReference type="ARBA" id="ARBA00022771"/>
    </source>
</evidence>
<evidence type="ECO:0000256" key="7">
    <source>
        <dbReference type="ARBA" id="ARBA00022786"/>
    </source>
</evidence>
<dbReference type="PANTHER" id="PTHR46632">
    <property type="entry name" value="E3 UBIQUITIN-PROTEIN LIGASE SINA-LIKE 4"/>
    <property type="match status" value="1"/>
</dbReference>
<keyword evidence="13" id="KW-1185">Reference proteome</keyword>
<evidence type="ECO:0000256" key="1">
    <source>
        <dbReference type="ARBA" id="ARBA00000900"/>
    </source>
</evidence>
<evidence type="ECO:0000256" key="9">
    <source>
        <dbReference type="PROSITE-ProRule" id="PRU00455"/>
    </source>
</evidence>
<reference evidence="12 13" key="1">
    <citation type="submission" date="2020-12" db="EMBL/GenBank/DDBJ databases">
        <title>Concerted genomic and epigenomic changes stabilize Arabidopsis allopolyploids.</title>
        <authorList>
            <person name="Chen Z."/>
        </authorList>
    </citation>
    <scope>NUCLEOTIDE SEQUENCE [LARGE SCALE GENOMIC DNA]</scope>
    <source>
        <strain evidence="12">Allo738</strain>
        <tissue evidence="12">Leaf</tissue>
    </source>
</reference>
<keyword evidence="4" id="KW-0808">Transferase</keyword>
<evidence type="ECO:0000256" key="4">
    <source>
        <dbReference type="ARBA" id="ARBA00022679"/>
    </source>
</evidence>